<name>A0A5J4RL15_9EUKA</name>
<proteinExistence type="predicted"/>
<dbReference type="EMBL" id="SNRW01042105">
    <property type="protein sequence ID" value="KAA6333840.1"/>
    <property type="molecule type" value="Genomic_DNA"/>
</dbReference>
<accession>A0A5J4RL15</accession>
<evidence type="ECO:0000313" key="1">
    <source>
        <dbReference type="EMBL" id="KAA6333840.1"/>
    </source>
</evidence>
<dbReference type="AlphaFoldDB" id="A0A5J4RL15"/>
<reference evidence="1 2" key="1">
    <citation type="submission" date="2019-03" db="EMBL/GenBank/DDBJ databases">
        <title>Single cell metagenomics reveals metabolic interactions within the superorganism composed of flagellate Streblomastix strix and complex community of Bacteroidetes bacteria on its surface.</title>
        <authorList>
            <person name="Treitli S.C."/>
            <person name="Kolisko M."/>
            <person name="Husnik F."/>
            <person name="Keeling P."/>
            <person name="Hampl V."/>
        </authorList>
    </citation>
    <scope>NUCLEOTIDE SEQUENCE [LARGE SCALE GENOMIC DNA]</scope>
    <source>
        <strain evidence="1">ST1C</strain>
    </source>
</reference>
<sequence length="218" mass="24488">MPIRLVSLQSQTIVRVWLYPGITKIGTRNIITTKYDCDLALNDISNNKAAVKRIHNEILSGYQSIQLQSPGTKRLNTSPPLDVRAQISSLQEHFQAECKKQAKFGNIEQQKIAQDVATTIFDIIMQLLFDTIKLDGPNIAFPVPEANGAFHEEKTGITRKLVVSAYSVNEGIAVLFHVVERVRKDIILLKISKLYEASLANVRYSFSPLKIKDLIKIV</sequence>
<dbReference type="Proteomes" id="UP000324800">
    <property type="component" value="Unassembled WGS sequence"/>
</dbReference>
<evidence type="ECO:0000313" key="2">
    <source>
        <dbReference type="Proteomes" id="UP000324800"/>
    </source>
</evidence>
<gene>
    <name evidence="1" type="ORF">EZS28_053121</name>
</gene>
<protein>
    <submittedName>
        <fullName evidence="1">Uncharacterized protein</fullName>
    </submittedName>
</protein>
<organism evidence="1 2">
    <name type="scientific">Streblomastix strix</name>
    <dbReference type="NCBI Taxonomy" id="222440"/>
    <lineage>
        <taxon>Eukaryota</taxon>
        <taxon>Metamonada</taxon>
        <taxon>Preaxostyla</taxon>
        <taxon>Oxymonadida</taxon>
        <taxon>Streblomastigidae</taxon>
        <taxon>Streblomastix</taxon>
    </lineage>
</organism>
<comment type="caution">
    <text evidence="1">The sequence shown here is derived from an EMBL/GenBank/DDBJ whole genome shotgun (WGS) entry which is preliminary data.</text>
</comment>